<protein>
    <submittedName>
        <fullName evidence="3">RNase III domain-containing protein</fullName>
    </submittedName>
</protein>
<dbReference type="GO" id="GO:0006309">
    <property type="term" value="P:apoptotic DNA fragmentation"/>
    <property type="evidence" value="ECO:0007669"/>
    <property type="project" value="TreeGrafter"/>
</dbReference>
<dbReference type="GO" id="GO:0030422">
    <property type="term" value="P:siRNA processing"/>
    <property type="evidence" value="ECO:0007669"/>
    <property type="project" value="TreeGrafter"/>
</dbReference>
<dbReference type="GO" id="GO:0005737">
    <property type="term" value="C:cytoplasm"/>
    <property type="evidence" value="ECO:0007669"/>
    <property type="project" value="TreeGrafter"/>
</dbReference>
<dbReference type="AlphaFoldDB" id="A0A183E9U3"/>
<dbReference type="GO" id="GO:0004530">
    <property type="term" value="F:deoxyribonuclease I activity"/>
    <property type="evidence" value="ECO:0007669"/>
    <property type="project" value="TreeGrafter"/>
</dbReference>
<accession>A0A183E9U3</accession>
<reference evidence="3" key="1">
    <citation type="submission" date="2016-06" db="UniProtKB">
        <authorList>
            <consortium name="WormBaseParasite"/>
        </authorList>
    </citation>
    <scope>IDENTIFICATION</scope>
</reference>
<dbReference type="SUPFAM" id="SSF69065">
    <property type="entry name" value="RNase III domain-like"/>
    <property type="match status" value="2"/>
</dbReference>
<keyword evidence="1" id="KW-0378">Hydrolase</keyword>
<evidence type="ECO:0000313" key="3">
    <source>
        <dbReference type="WBParaSite" id="GPUH_0001775701-mRNA-1"/>
    </source>
</evidence>
<dbReference type="GO" id="GO:0003723">
    <property type="term" value="F:RNA binding"/>
    <property type="evidence" value="ECO:0007669"/>
    <property type="project" value="TreeGrafter"/>
</dbReference>
<evidence type="ECO:0000259" key="2">
    <source>
        <dbReference type="PROSITE" id="PS50142"/>
    </source>
</evidence>
<dbReference type="GO" id="GO:0005634">
    <property type="term" value="C:nucleus"/>
    <property type="evidence" value="ECO:0007669"/>
    <property type="project" value="TreeGrafter"/>
</dbReference>
<proteinExistence type="predicted"/>
<dbReference type="PANTHER" id="PTHR14950">
    <property type="entry name" value="DICER-RELATED"/>
    <property type="match status" value="1"/>
</dbReference>
<dbReference type="Gene3D" id="1.10.1520.10">
    <property type="entry name" value="Ribonuclease III domain"/>
    <property type="match status" value="1"/>
</dbReference>
<dbReference type="GO" id="GO:0004525">
    <property type="term" value="F:ribonuclease III activity"/>
    <property type="evidence" value="ECO:0007669"/>
    <property type="project" value="InterPro"/>
</dbReference>
<evidence type="ECO:0000256" key="1">
    <source>
        <dbReference type="ARBA" id="ARBA00022801"/>
    </source>
</evidence>
<feature type="domain" description="RNase III" evidence="2">
    <location>
        <begin position="160"/>
        <end position="197"/>
    </location>
</feature>
<dbReference type="PANTHER" id="PTHR14950:SF37">
    <property type="entry name" value="ENDORIBONUCLEASE DICER"/>
    <property type="match status" value="1"/>
</dbReference>
<name>A0A183E9U3_9BILA</name>
<dbReference type="GO" id="GO:0070578">
    <property type="term" value="C:RISC-loading complex"/>
    <property type="evidence" value="ECO:0007669"/>
    <property type="project" value="TreeGrafter"/>
</dbReference>
<dbReference type="InterPro" id="IPR036389">
    <property type="entry name" value="RNase_III_sf"/>
</dbReference>
<dbReference type="WBParaSite" id="GPUH_0001775701-mRNA-1">
    <property type="protein sequence ID" value="GPUH_0001775701-mRNA-1"/>
    <property type="gene ID" value="GPUH_0001775701"/>
</dbReference>
<dbReference type="GO" id="GO:0031054">
    <property type="term" value="P:pre-miRNA processing"/>
    <property type="evidence" value="ECO:0007669"/>
    <property type="project" value="TreeGrafter"/>
</dbReference>
<dbReference type="InterPro" id="IPR000999">
    <property type="entry name" value="RNase_III_dom"/>
</dbReference>
<dbReference type="PROSITE" id="PS50142">
    <property type="entry name" value="RNASE_3_2"/>
    <property type="match status" value="1"/>
</dbReference>
<sequence length="197" mass="22931">LKVKVRTGWDEVDASNQTRRVSDGVEIIEFPKVLLKTIRDSKNQPVNWDGEEITPLPYNMLTQQSLGDKSIADVVEALIGVHLLELGPAATLKFMKWLGLKVLTEPVQIQPALLRIIDTIRRHLLPFEFKNIFYIINIFYNVKPDLSKQKLNEFWVQFQFAKLEDRLGYHFADRAYLLQAFTHASYYKNRITGCYQM</sequence>
<organism evidence="3">
    <name type="scientific">Gongylonema pulchrum</name>
    <dbReference type="NCBI Taxonomy" id="637853"/>
    <lineage>
        <taxon>Eukaryota</taxon>
        <taxon>Metazoa</taxon>
        <taxon>Ecdysozoa</taxon>
        <taxon>Nematoda</taxon>
        <taxon>Chromadorea</taxon>
        <taxon>Rhabditida</taxon>
        <taxon>Spirurina</taxon>
        <taxon>Spiruromorpha</taxon>
        <taxon>Spiruroidea</taxon>
        <taxon>Gongylonematidae</taxon>
        <taxon>Gongylonema</taxon>
    </lineage>
</organism>